<dbReference type="PIRSF" id="PIRSF000137">
    <property type="entry name" value="Alcohol_oxidase"/>
    <property type="match status" value="1"/>
</dbReference>
<comment type="caution">
    <text evidence="4">The sequence shown here is derived from an EMBL/GenBank/DDBJ whole genome shotgun (WGS) entry which is preliminary data.</text>
</comment>
<dbReference type="Gene3D" id="3.30.560.10">
    <property type="entry name" value="Glucose Oxidase, domain 3"/>
    <property type="match status" value="1"/>
</dbReference>
<protein>
    <submittedName>
        <fullName evidence="4">Choline dehydrogenase</fullName>
    </submittedName>
</protein>
<name>A0ABR1Q1V2_9PEZI</name>
<dbReference type="Proteomes" id="UP001391051">
    <property type="component" value="Unassembled WGS sequence"/>
</dbReference>
<gene>
    <name evidence="4" type="ORF">PG986_013093</name>
</gene>
<dbReference type="InterPro" id="IPR036188">
    <property type="entry name" value="FAD/NAD-bd_sf"/>
</dbReference>
<dbReference type="PANTHER" id="PTHR11552">
    <property type="entry name" value="GLUCOSE-METHANOL-CHOLINE GMC OXIDOREDUCTASE"/>
    <property type="match status" value="1"/>
</dbReference>
<organism evidence="4 5">
    <name type="scientific">Apiospora aurea</name>
    <dbReference type="NCBI Taxonomy" id="335848"/>
    <lineage>
        <taxon>Eukaryota</taxon>
        <taxon>Fungi</taxon>
        <taxon>Dikarya</taxon>
        <taxon>Ascomycota</taxon>
        <taxon>Pezizomycotina</taxon>
        <taxon>Sordariomycetes</taxon>
        <taxon>Xylariomycetidae</taxon>
        <taxon>Amphisphaeriales</taxon>
        <taxon>Apiosporaceae</taxon>
        <taxon>Apiospora</taxon>
    </lineage>
</organism>
<dbReference type="SUPFAM" id="SSF54373">
    <property type="entry name" value="FAD-linked reductases, C-terminal domain"/>
    <property type="match status" value="1"/>
</dbReference>
<feature type="signal peptide" evidence="2">
    <location>
        <begin position="1"/>
        <end position="19"/>
    </location>
</feature>
<dbReference type="Pfam" id="PF05199">
    <property type="entry name" value="GMC_oxred_C"/>
    <property type="match status" value="1"/>
</dbReference>
<dbReference type="InterPro" id="IPR000172">
    <property type="entry name" value="GMC_OxRdtase_N"/>
</dbReference>
<evidence type="ECO:0000256" key="1">
    <source>
        <dbReference type="ARBA" id="ARBA00010790"/>
    </source>
</evidence>
<accession>A0ABR1Q1V2</accession>
<comment type="similarity">
    <text evidence="1">Belongs to the GMC oxidoreductase family.</text>
</comment>
<dbReference type="PROSITE" id="PS00624">
    <property type="entry name" value="GMC_OXRED_2"/>
    <property type="match status" value="1"/>
</dbReference>
<dbReference type="Gene3D" id="3.50.50.60">
    <property type="entry name" value="FAD/NAD(P)-binding domain"/>
    <property type="match status" value="1"/>
</dbReference>
<dbReference type="InterPro" id="IPR012132">
    <property type="entry name" value="GMC_OxRdtase"/>
</dbReference>
<dbReference type="Pfam" id="PF00732">
    <property type="entry name" value="GMC_oxred_N"/>
    <property type="match status" value="1"/>
</dbReference>
<keyword evidence="2" id="KW-0732">Signal</keyword>
<dbReference type="GeneID" id="92082377"/>
<evidence type="ECO:0000313" key="5">
    <source>
        <dbReference type="Proteomes" id="UP001391051"/>
    </source>
</evidence>
<proteinExistence type="inferred from homology"/>
<dbReference type="PANTHER" id="PTHR11552:SF115">
    <property type="entry name" value="DEHYDROGENASE XPTC-RELATED"/>
    <property type="match status" value="1"/>
</dbReference>
<evidence type="ECO:0000259" key="3">
    <source>
        <dbReference type="PROSITE" id="PS00624"/>
    </source>
</evidence>
<evidence type="ECO:0000313" key="4">
    <source>
        <dbReference type="EMBL" id="KAK7943980.1"/>
    </source>
</evidence>
<reference evidence="4 5" key="1">
    <citation type="submission" date="2023-01" db="EMBL/GenBank/DDBJ databases">
        <title>Analysis of 21 Apiospora genomes using comparative genomics revels a genus with tremendous synthesis potential of carbohydrate active enzymes and secondary metabolites.</title>
        <authorList>
            <person name="Sorensen T."/>
        </authorList>
    </citation>
    <scope>NUCLEOTIDE SEQUENCE [LARGE SCALE GENOMIC DNA]</scope>
    <source>
        <strain evidence="4 5">CBS 24483</strain>
    </source>
</reference>
<feature type="domain" description="Glucose-methanol-choline oxidoreductase N-terminal" evidence="3">
    <location>
        <begin position="308"/>
        <end position="322"/>
    </location>
</feature>
<dbReference type="SUPFAM" id="SSF51905">
    <property type="entry name" value="FAD/NAD(P)-binding domain"/>
    <property type="match status" value="1"/>
</dbReference>
<keyword evidence="5" id="KW-1185">Reference proteome</keyword>
<feature type="chain" id="PRO_5046420134" evidence="2">
    <location>
        <begin position="20"/>
        <end position="641"/>
    </location>
</feature>
<dbReference type="InterPro" id="IPR007867">
    <property type="entry name" value="GMC_OxRtase_C"/>
</dbReference>
<dbReference type="RefSeq" id="XP_066696011.1">
    <property type="nucleotide sequence ID" value="XM_066849315.1"/>
</dbReference>
<evidence type="ECO:0000256" key="2">
    <source>
        <dbReference type="SAM" id="SignalP"/>
    </source>
</evidence>
<dbReference type="EMBL" id="JAQQWE010000008">
    <property type="protein sequence ID" value="KAK7943980.1"/>
    <property type="molecule type" value="Genomic_DNA"/>
</dbReference>
<sequence length="641" mass="68793">MLTPSVFIVVAALVAQASAASHHVKARQSELRDEYDFIITGGGTAGLTVADRLTEAFPDLNVLVVEYGDIEPTPGFFDPPGSPPLATVMNYSVPVPTLNDRLADLRIGMTVGGSSAVNGQFFDRASRHDYDDWERLAGDDADGGARWDWDALLPYFKNSVSFIEPDEETVGALNLTWDYEAAYGGSTPIFSSFVPFQWPSAALSRQACLEAGISARQECAAGDKDGLCWIPASQHPWASVRSHSGRGHYQDVVKDRPNYDLLVRHKVTRVIYPDGNPSQGPPAVEMRSLQDGTVFTSRATREVILSAGAIHTPQILQRSGIGPSDLLQRAGIDVVADLPGVGYNFQDHPSIRLGVNITRNPIPNQDMLQTDATYLQTTLDHFAERPARGPWTMSWDNQALFLPFANVAASFATIAASLRDQMANHSALSTLPPGADASVARGYHAQLEALAGILENPAQPIIEVPFGGAEFNTPSTGVPTIGVLLKPLSRGAVLLDPADIDAEPTIHYGTLANDLDIDITASFLPFFRRLWDAPALRDTLGVVETDPGTDRLGSDAPAAEVAAWLRDSVWASLVHPCCTAAMMPKAHGGVVGRDLRVHGVDGLRVVDASVWSLIPGAHLSATVYATAEKVMAPNEITTSVI</sequence>